<dbReference type="AlphaFoldDB" id="A0A382SY39"/>
<gene>
    <name evidence="1" type="ORF">METZ01_LOCUS367658</name>
</gene>
<protein>
    <submittedName>
        <fullName evidence="1">Uncharacterized protein</fullName>
    </submittedName>
</protein>
<dbReference type="EMBL" id="UINC01132463">
    <property type="protein sequence ID" value="SVD14804.1"/>
    <property type="molecule type" value="Genomic_DNA"/>
</dbReference>
<name>A0A382SY39_9ZZZZ</name>
<feature type="non-terminal residue" evidence="1">
    <location>
        <position position="1"/>
    </location>
</feature>
<evidence type="ECO:0000313" key="1">
    <source>
        <dbReference type="EMBL" id="SVD14804.1"/>
    </source>
</evidence>
<accession>A0A382SY39</accession>
<organism evidence="1">
    <name type="scientific">marine metagenome</name>
    <dbReference type="NCBI Taxonomy" id="408172"/>
    <lineage>
        <taxon>unclassified sequences</taxon>
        <taxon>metagenomes</taxon>
        <taxon>ecological metagenomes</taxon>
    </lineage>
</organism>
<sequence>PPSGKPFTLWPIDSAVNITNANSA</sequence>
<reference evidence="1" key="1">
    <citation type="submission" date="2018-05" db="EMBL/GenBank/DDBJ databases">
        <authorList>
            <person name="Lanie J.A."/>
            <person name="Ng W.-L."/>
            <person name="Kazmierczak K.M."/>
            <person name="Andrzejewski T.M."/>
            <person name="Davidsen T.M."/>
            <person name="Wayne K.J."/>
            <person name="Tettelin H."/>
            <person name="Glass J.I."/>
            <person name="Rusch D."/>
            <person name="Podicherti R."/>
            <person name="Tsui H.-C.T."/>
            <person name="Winkler M.E."/>
        </authorList>
    </citation>
    <scope>NUCLEOTIDE SEQUENCE</scope>
</reference>
<proteinExistence type="predicted"/>